<organism evidence="2 3">
    <name type="scientific">Linnemannia gamsii</name>
    <dbReference type="NCBI Taxonomy" id="64522"/>
    <lineage>
        <taxon>Eukaryota</taxon>
        <taxon>Fungi</taxon>
        <taxon>Fungi incertae sedis</taxon>
        <taxon>Mucoromycota</taxon>
        <taxon>Mortierellomycotina</taxon>
        <taxon>Mortierellomycetes</taxon>
        <taxon>Mortierellales</taxon>
        <taxon>Mortierellaceae</taxon>
        <taxon>Linnemannia</taxon>
    </lineage>
</organism>
<evidence type="ECO:0000313" key="2">
    <source>
        <dbReference type="EMBL" id="KAG0321932.1"/>
    </source>
</evidence>
<sequence>MDVDISTTINPPDIEKLIATLHSSLDRFRSQLKQNRQIHSCVIAEKSEVTGRASLSEEESKCMGALITQLEALQAERVQIEAQIKECEDVLTNLEESLSASPEEDVLKLVRHFLDYKKESLPLVPGKSIPLVTSLTLKAVPGLPEFPDLEKVYRNFTSSMLMISNSSSFRGSSTALLRDSVGV</sequence>
<keyword evidence="1" id="KW-0175">Coiled coil</keyword>
<keyword evidence="3" id="KW-1185">Reference proteome</keyword>
<name>A0A9P6RJT0_9FUNG</name>
<dbReference type="OrthoDB" id="2433154at2759"/>
<dbReference type="EMBL" id="JAAAIN010000047">
    <property type="protein sequence ID" value="KAG0321932.1"/>
    <property type="molecule type" value="Genomic_DNA"/>
</dbReference>
<reference evidence="2" key="1">
    <citation type="journal article" date="2020" name="Fungal Divers.">
        <title>Resolving the Mortierellaceae phylogeny through synthesis of multi-gene phylogenetics and phylogenomics.</title>
        <authorList>
            <person name="Vandepol N."/>
            <person name="Liber J."/>
            <person name="Desiro A."/>
            <person name="Na H."/>
            <person name="Kennedy M."/>
            <person name="Barry K."/>
            <person name="Grigoriev I.V."/>
            <person name="Miller A.N."/>
            <person name="O'Donnell K."/>
            <person name="Stajich J.E."/>
            <person name="Bonito G."/>
        </authorList>
    </citation>
    <scope>NUCLEOTIDE SEQUENCE</scope>
    <source>
        <strain evidence="2">NVP60</strain>
    </source>
</reference>
<evidence type="ECO:0000256" key="1">
    <source>
        <dbReference type="SAM" id="Coils"/>
    </source>
</evidence>
<evidence type="ECO:0000313" key="3">
    <source>
        <dbReference type="Proteomes" id="UP000823405"/>
    </source>
</evidence>
<proteinExistence type="predicted"/>
<dbReference type="AlphaFoldDB" id="A0A9P6RJT0"/>
<comment type="caution">
    <text evidence="2">The sequence shown here is derived from an EMBL/GenBank/DDBJ whole genome shotgun (WGS) entry which is preliminary data.</text>
</comment>
<dbReference type="Proteomes" id="UP000823405">
    <property type="component" value="Unassembled WGS sequence"/>
</dbReference>
<accession>A0A9P6RJT0</accession>
<protein>
    <submittedName>
        <fullName evidence="2">Uncharacterized protein</fullName>
    </submittedName>
</protein>
<gene>
    <name evidence="2" type="ORF">BGZ97_009642</name>
</gene>
<feature type="coiled-coil region" evidence="1">
    <location>
        <begin position="63"/>
        <end position="97"/>
    </location>
</feature>